<sequence>MDKLEEIPNITRLSDFTIRVLGQNKGKFTLQGTNTYLIGRHNPYILVDTGEGRDHYISVLESALRETVVIANPELPDILEIIVTHKHADHYKGIDGVLTLIRRRWSERNPSPTEPFKPPRLWKFPLKNQDPTLSNYIKTISVENYTKSPSGTPWHDLTDNFKLPVTVNESDTTDADVASIHFLSTPGHTADSIAIYFPLDKALFTADTVLGYGSTIFEDLGTYMASLQKMYDYNEALTEGKPKYIQLYPGHGPVVKDGPNNIRTYITHRNRREQQIIEVLSTPPPGDEPWTTWTIVGRIYKDYPQSLWDGAAHSLDSHLRKLEKEGRVEALGGVGKEVMWELL</sequence>
<gene>
    <name evidence="1" type="ORF">BDM02DRAFT_3098427</name>
</gene>
<dbReference type="EMBL" id="MU118037">
    <property type="protein sequence ID" value="KAF9647284.1"/>
    <property type="molecule type" value="Genomic_DNA"/>
</dbReference>
<accession>A0ACB6ZCJ0</accession>
<organism evidence="1 2">
    <name type="scientific">Thelephora ganbajun</name>
    <name type="common">Ganba fungus</name>
    <dbReference type="NCBI Taxonomy" id="370292"/>
    <lineage>
        <taxon>Eukaryota</taxon>
        <taxon>Fungi</taxon>
        <taxon>Dikarya</taxon>
        <taxon>Basidiomycota</taxon>
        <taxon>Agaricomycotina</taxon>
        <taxon>Agaricomycetes</taxon>
        <taxon>Thelephorales</taxon>
        <taxon>Thelephoraceae</taxon>
        <taxon>Thelephora</taxon>
    </lineage>
</organism>
<evidence type="ECO:0000313" key="1">
    <source>
        <dbReference type="EMBL" id="KAF9647284.1"/>
    </source>
</evidence>
<comment type="caution">
    <text evidence="1">The sequence shown here is derived from an EMBL/GenBank/DDBJ whole genome shotgun (WGS) entry which is preliminary data.</text>
</comment>
<evidence type="ECO:0000313" key="2">
    <source>
        <dbReference type="Proteomes" id="UP000886501"/>
    </source>
</evidence>
<proteinExistence type="predicted"/>
<name>A0ACB6ZCJ0_THEGA</name>
<reference evidence="1" key="1">
    <citation type="submission" date="2019-10" db="EMBL/GenBank/DDBJ databases">
        <authorList>
            <consortium name="DOE Joint Genome Institute"/>
            <person name="Kuo A."/>
            <person name="Miyauchi S."/>
            <person name="Kiss E."/>
            <person name="Drula E."/>
            <person name="Kohler A."/>
            <person name="Sanchez-Garcia M."/>
            <person name="Andreopoulos B."/>
            <person name="Barry K.W."/>
            <person name="Bonito G."/>
            <person name="Buee M."/>
            <person name="Carver A."/>
            <person name="Chen C."/>
            <person name="Cichocki N."/>
            <person name="Clum A."/>
            <person name="Culley D."/>
            <person name="Crous P.W."/>
            <person name="Fauchery L."/>
            <person name="Girlanda M."/>
            <person name="Hayes R."/>
            <person name="Keri Z."/>
            <person name="Labutti K."/>
            <person name="Lipzen A."/>
            <person name="Lombard V."/>
            <person name="Magnuson J."/>
            <person name="Maillard F."/>
            <person name="Morin E."/>
            <person name="Murat C."/>
            <person name="Nolan M."/>
            <person name="Ohm R."/>
            <person name="Pangilinan J."/>
            <person name="Pereira M."/>
            <person name="Perotto S."/>
            <person name="Peter M."/>
            <person name="Riley R."/>
            <person name="Sitrit Y."/>
            <person name="Stielow B."/>
            <person name="Szollosi G."/>
            <person name="Zifcakova L."/>
            <person name="Stursova M."/>
            <person name="Spatafora J.W."/>
            <person name="Tedersoo L."/>
            <person name="Vaario L.-M."/>
            <person name="Yamada A."/>
            <person name="Yan M."/>
            <person name="Wang P."/>
            <person name="Xu J."/>
            <person name="Bruns T."/>
            <person name="Baldrian P."/>
            <person name="Vilgalys R."/>
            <person name="Henrissat B."/>
            <person name="Grigoriev I.V."/>
            <person name="Hibbett D."/>
            <person name="Nagy L.G."/>
            <person name="Martin F.M."/>
        </authorList>
    </citation>
    <scope>NUCLEOTIDE SEQUENCE</scope>
    <source>
        <strain evidence="1">P2</strain>
    </source>
</reference>
<keyword evidence="2" id="KW-1185">Reference proteome</keyword>
<reference evidence="1" key="2">
    <citation type="journal article" date="2020" name="Nat. Commun.">
        <title>Large-scale genome sequencing of mycorrhizal fungi provides insights into the early evolution of symbiotic traits.</title>
        <authorList>
            <person name="Miyauchi S."/>
            <person name="Kiss E."/>
            <person name="Kuo A."/>
            <person name="Drula E."/>
            <person name="Kohler A."/>
            <person name="Sanchez-Garcia M."/>
            <person name="Morin E."/>
            <person name="Andreopoulos B."/>
            <person name="Barry K.W."/>
            <person name="Bonito G."/>
            <person name="Buee M."/>
            <person name="Carver A."/>
            <person name="Chen C."/>
            <person name="Cichocki N."/>
            <person name="Clum A."/>
            <person name="Culley D."/>
            <person name="Crous P.W."/>
            <person name="Fauchery L."/>
            <person name="Girlanda M."/>
            <person name="Hayes R.D."/>
            <person name="Keri Z."/>
            <person name="LaButti K."/>
            <person name="Lipzen A."/>
            <person name="Lombard V."/>
            <person name="Magnuson J."/>
            <person name="Maillard F."/>
            <person name="Murat C."/>
            <person name="Nolan M."/>
            <person name="Ohm R.A."/>
            <person name="Pangilinan J."/>
            <person name="Pereira M.F."/>
            <person name="Perotto S."/>
            <person name="Peter M."/>
            <person name="Pfister S."/>
            <person name="Riley R."/>
            <person name="Sitrit Y."/>
            <person name="Stielow J.B."/>
            <person name="Szollosi G."/>
            <person name="Zifcakova L."/>
            <person name="Stursova M."/>
            <person name="Spatafora J.W."/>
            <person name="Tedersoo L."/>
            <person name="Vaario L.M."/>
            <person name="Yamada A."/>
            <person name="Yan M."/>
            <person name="Wang P."/>
            <person name="Xu J."/>
            <person name="Bruns T."/>
            <person name="Baldrian P."/>
            <person name="Vilgalys R."/>
            <person name="Dunand C."/>
            <person name="Henrissat B."/>
            <person name="Grigoriev I.V."/>
            <person name="Hibbett D."/>
            <person name="Nagy L.G."/>
            <person name="Martin F.M."/>
        </authorList>
    </citation>
    <scope>NUCLEOTIDE SEQUENCE</scope>
    <source>
        <strain evidence="1">P2</strain>
    </source>
</reference>
<protein>
    <submittedName>
        <fullName evidence="1">Metallo-hydrolase/oxidoreductase</fullName>
    </submittedName>
</protein>
<dbReference type="Proteomes" id="UP000886501">
    <property type="component" value="Unassembled WGS sequence"/>
</dbReference>